<keyword evidence="4" id="KW-1185">Reference proteome</keyword>
<gene>
    <name evidence="3" type="primary">paaD</name>
    <name evidence="3" type="ORF">ACIBP5_16070</name>
</gene>
<dbReference type="InterPro" id="IPR011883">
    <property type="entry name" value="PaaD-like"/>
</dbReference>
<accession>A0ABW8A3Y6</accession>
<dbReference type="InterPro" id="IPR002744">
    <property type="entry name" value="MIP18-like"/>
</dbReference>
<dbReference type="PANTHER" id="PTHR42831:SF3">
    <property type="entry name" value="1,2-PHENYLACETYL-COA EPOXIDASE, SUBUNIT D-RELATED"/>
    <property type="match status" value="1"/>
</dbReference>
<dbReference type="Gene3D" id="3.30.300.130">
    <property type="entry name" value="Fe-S cluster assembly (FSCA)"/>
    <property type="match status" value="1"/>
</dbReference>
<dbReference type="Proteomes" id="UP001612928">
    <property type="component" value="Unassembled WGS sequence"/>
</dbReference>
<protein>
    <submittedName>
        <fullName evidence="3">1,2-phenylacetyl-CoA epoxidase subunit PaaD</fullName>
    </submittedName>
</protein>
<organism evidence="3 4">
    <name type="scientific">Nonomuraea indica</name>
    <dbReference type="NCBI Taxonomy" id="1581193"/>
    <lineage>
        <taxon>Bacteria</taxon>
        <taxon>Bacillati</taxon>
        <taxon>Actinomycetota</taxon>
        <taxon>Actinomycetes</taxon>
        <taxon>Streptosporangiales</taxon>
        <taxon>Streptosporangiaceae</taxon>
        <taxon>Nonomuraea</taxon>
    </lineage>
</organism>
<dbReference type="PANTHER" id="PTHR42831">
    <property type="entry name" value="FE-S PROTEIN MATURATION AUXILIARY FACTOR YITW"/>
    <property type="match status" value="1"/>
</dbReference>
<evidence type="ECO:0000313" key="3">
    <source>
        <dbReference type="EMBL" id="MFI7441474.1"/>
    </source>
</evidence>
<dbReference type="InterPro" id="IPR052339">
    <property type="entry name" value="Fe-S_Maturation_MIP18"/>
</dbReference>
<dbReference type="Pfam" id="PF01883">
    <property type="entry name" value="FeS_assembly_P"/>
    <property type="match status" value="1"/>
</dbReference>
<dbReference type="EMBL" id="JBITMB010000003">
    <property type="protein sequence ID" value="MFI7441474.1"/>
    <property type="molecule type" value="Genomic_DNA"/>
</dbReference>
<dbReference type="SUPFAM" id="SSF117916">
    <property type="entry name" value="Fe-S cluster assembly (FSCA) domain-like"/>
    <property type="match status" value="1"/>
</dbReference>
<dbReference type="Pfam" id="PF23451">
    <property type="entry name" value="Zn_ribbon_PaaD"/>
    <property type="match status" value="1"/>
</dbReference>
<comment type="caution">
    <text evidence="3">The sequence shown here is derived from an EMBL/GenBank/DDBJ whole genome shotgun (WGS) entry which is preliminary data.</text>
</comment>
<dbReference type="InterPro" id="IPR056572">
    <property type="entry name" value="Zn_ribbon_PaaD"/>
</dbReference>
<proteinExistence type="predicted"/>
<evidence type="ECO:0000259" key="2">
    <source>
        <dbReference type="Pfam" id="PF23451"/>
    </source>
</evidence>
<reference evidence="3 4" key="1">
    <citation type="submission" date="2024-10" db="EMBL/GenBank/DDBJ databases">
        <title>The Natural Products Discovery Center: Release of the First 8490 Sequenced Strains for Exploring Actinobacteria Biosynthetic Diversity.</title>
        <authorList>
            <person name="Kalkreuter E."/>
            <person name="Kautsar S.A."/>
            <person name="Yang D."/>
            <person name="Bader C.D."/>
            <person name="Teijaro C.N."/>
            <person name="Fluegel L."/>
            <person name="Davis C.M."/>
            <person name="Simpson J.R."/>
            <person name="Lauterbach L."/>
            <person name="Steele A.D."/>
            <person name="Gui C."/>
            <person name="Meng S."/>
            <person name="Li G."/>
            <person name="Viehrig K."/>
            <person name="Ye F."/>
            <person name="Su P."/>
            <person name="Kiefer A.F."/>
            <person name="Nichols A."/>
            <person name="Cepeda A.J."/>
            <person name="Yan W."/>
            <person name="Fan B."/>
            <person name="Jiang Y."/>
            <person name="Adhikari A."/>
            <person name="Zheng C.-J."/>
            <person name="Schuster L."/>
            <person name="Cowan T.M."/>
            <person name="Smanski M.J."/>
            <person name="Chevrette M.G."/>
            <person name="De Carvalho L.P.S."/>
            <person name="Shen B."/>
        </authorList>
    </citation>
    <scope>NUCLEOTIDE SEQUENCE [LARGE SCALE GENOMIC DNA]</scope>
    <source>
        <strain evidence="3 4">NPDC049503</strain>
    </source>
</reference>
<dbReference type="NCBIfam" id="TIGR02159">
    <property type="entry name" value="PA_CoA_Oxy4"/>
    <property type="match status" value="1"/>
</dbReference>
<evidence type="ECO:0000259" key="1">
    <source>
        <dbReference type="Pfam" id="PF01883"/>
    </source>
</evidence>
<feature type="domain" description="PaaD zinc beta ribbon" evidence="2">
    <location>
        <begin position="131"/>
        <end position="178"/>
    </location>
</feature>
<feature type="domain" description="MIP18 family-like" evidence="1">
    <location>
        <begin position="25"/>
        <end position="89"/>
    </location>
</feature>
<dbReference type="InterPro" id="IPR034904">
    <property type="entry name" value="FSCA_dom_sf"/>
</dbReference>
<dbReference type="RefSeq" id="WP_397021347.1">
    <property type="nucleotide sequence ID" value="NZ_JBITMB010000003.1"/>
</dbReference>
<name>A0ABW8A3Y6_9ACTN</name>
<sequence>MVTRHEAGRAVAREAGRAVAREVAERVTDPELPLLTLADLGILRAVDTDGDGRVVVTVTPTYSGCPAMAAIRADLTASLRAAGFADVEVRTRLSPPWTTDWITEAGRRKLADAGIAPPGPAPARAAGPVPLTLDPPRRRVRCPRCGSAETEELSRFGATACKALWRCRACAEPFEHVKEI</sequence>
<evidence type="ECO:0000313" key="4">
    <source>
        <dbReference type="Proteomes" id="UP001612928"/>
    </source>
</evidence>